<dbReference type="PANTHER" id="PTHR33294:SF3">
    <property type="entry name" value="AWPM-19-LIKE FAMILY PROTEIN"/>
    <property type="match status" value="1"/>
</dbReference>
<name>A0A7N0U9S1_KALFE</name>
<accession>A0A7N0U9S1</accession>
<keyword evidence="3" id="KW-1185">Reference proteome</keyword>
<feature type="transmembrane region" description="Helical" evidence="1">
    <location>
        <begin position="53"/>
        <end position="79"/>
    </location>
</feature>
<evidence type="ECO:0000313" key="3">
    <source>
        <dbReference type="Proteomes" id="UP000594263"/>
    </source>
</evidence>
<evidence type="ECO:0000256" key="1">
    <source>
        <dbReference type="SAM" id="Phobius"/>
    </source>
</evidence>
<dbReference type="InterPro" id="IPR008390">
    <property type="entry name" value="AWPM-19"/>
</dbReference>
<dbReference type="OMA" id="EVITIIT"/>
<feature type="transmembrane region" description="Helical" evidence="1">
    <location>
        <begin position="12"/>
        <end position="32"/>
    </location>
</feature>
<dbReference type="Proteomes" id="UP000594263">
    <property type="component" value="Unplaced"/>
</dbReference>
<keyword evidence="1" id="KW-1133">Transmembrane helix</keyword>
<sequence length="170" mass="17926">MASGAFKSAAFLFLVLNLLIYFIIIAISSWAANHAIVHSHEAASGLAIRARPFPIFFPMGNMATGFFIILSLVTGAVGFMTSLTGLNDVVLGTFANLHAAASSSTITWLLTLLSMGLACKEMHLGWAGSSLRALEVLTILVSGSQLICAGAIHAGLEEEAARHRNLGNRV</sequence>
<feature type="transmembrane region" description="Helical" evidence="1">
    <location>
        <begin position="99"/>
        <end position="119"/>
    </location>
</feature>
<keyword evidence="1" id="KW-0472">Membrane</keyword>
<protein>
    <submittedName>
        <fullName evidence="2">Uncharacterized protein</fullName>
    </submittedName>
</protein>
<evidence type="ECO:0000313" key="2">
    <source>
        <dbReference type="EnsemblPlants" id="Kaladp0058s0193.1.v1.1"/>
    </source>
</evidence>
<dbReference type="AlphaFoldDB" id="A0A7N0U9S1"/>
<keyword evidence="1" id="KW-0812">Transmembrane</keyword>
<dbReference type="PANTHER" id="PTHR33294">
    <property type="entry name" value="AWPM-19-LIKE FAMILY PROTEIN"/>
    <property type="match status" value="1"/>
</dbReference>
<reference evidence="2" key="1">
    <citation type="submission" date="2021-01" db="UniProtKB">
        <authorList>
            <consortium name="EnsemblPlants"/>
        </authorList>
    </citation>
    <scope>IDENTIFICATION</scope>
</reference>
<proteinExistence type="predicted"/>
<organism evidence="2 3">
    <name type="scientific">Kalanchoe fedtschenkoi</name>
    <name type="common">Lavender scallops</name>
    <name type="synonym">South American air plant</name>
    <dbReference type="NCBI Taxonomy" id="63787"/>
    <lineage>
        <taxon>Eukaryota</taxon>
        <taxon>Viridiplantae</taxon>
        <taxon>Streptophyta</taxon>
        <taxon>Embryophyta</taxon>
        <taxon>Tracheophyta</taxon>
        <taxon>Spermatophyta</taxon>
        <taxon>Magnoliopsida</taxon>
        <taxon>eudicotyledons</taxon>
        <taxon>Gunneridae</taxon>
        <taxon>Pentapetalae</taxon>
        <taxon>Saxifragales</taxon>
        <taxon>Crassulaceae</taxon>
        <taxon>Kalanchoe</taxon>
    </lineage>
</organism>
<dbReference type="Pfam" id="PF05512">
    <property type="entry name" value="AWPM-19"/>
    <property type="match status" value="1"/>
</dbReference>
<dbReference type="Gramene" id="Kaladp0058s0193.1.v1.1">
    <property type="protein sequence ID" value="Kaladp0058s0193.1.v1.1"/>
    <property type="gene ID" value="Kaladp0058s0193.v1.1"/>
</dbReference>
<dbReference type="EnsemblPlants" id="Kaladp0058s0193.1.v1.1">
    <property type="protein sequence ID" value="Kaladp0058s0193.1.v1.1"/>
    <property type="gene ID" value="Kaladp0058s0193.v1.1"/>
</dbReference>